<feature type="chain" id="PRO_5042070094" description="Secreted protein" evidence="2">
    <location>
        <begin position="30"/>
        <end position="78"/>
    </location>
</feature>
<protein>
    <recommendedName>
        <fullName evidence="5">Secreted protein</fullName>
    </recommendedName>
</protein>
<sequence length="78" mass="8767">MRTLGVEPIRRLLGCLMIFVLMLVTGSSGAPRTTSAFSMGSKTVTRHRLIFPPPTPMLSIIQSYIFSLLLCETQRRRI</sequence>
<dbReference type="AlphaFoldDB" id="A0AAD7J1H8"/>
<organism evidence="3 4">
    <name type="scientific">Mycena metata</name>
    <dbReference type="NCBI Taxonomy" id="1033252"/>
    <lineage>
        <taxon>Eukaryota</taxon>
        <taxon>Fungi</taxon>
        <taxon>Dikarya</taxon>
        <taxon>Basidiomycota</taxon>
        <taxon>Agaricomycotina</taxon>
        <taxon>Agaricomycetes</taxon>
        <taxon>Agaricomycetidae</taxon>
        <taxon>Agaricales</taxon>
        <taxon>Marasmiineae</taxon>
        <taxon>Mycenaceae</taxon>
        <taxon>Mycena</taxon>
    </lineage>
</organism>
<feature type="transmembrane region" description="Helical" evidence="1">
    <location>
        <begin position="53"/>
        <end position="71"/>
    </location>
</feature>
<keyword evidence="1" id="KW-0812">Transmembrane</keyword>
<evidence type="ECO:0000256" key="2">
    <source>
        <dbReference type="SAM" id="SignalP"/>
    </source>
</evidence>
<accession>A0AAD7J1H8</accession>
<reference evidence="3" key="1">
    <citation type="submission" date="2023-03" db="EMBL/GenBank/DDBJ databases">
        <title>Massive genome expansion in bonnet fungi (Mycena s.s.) driven by repeated elements and novel gene families across ecological guilds.</title>
        <authorList>
            <consortium name="Lawrence Berkeley National Laboratory"/>
            <person name="Harder C.B."/>
            <person name="Miyauchi S."/>
            <person name="Viragh M."/>
            <person name="Kuo A."/>
            <person name="Thoen E."/>
            <person name="Andreopoulos B."/>
            <person name="Lu D."/>
            <person name="Skrede I."/>
            <person name="Drula E."/>
            <person name="Henrissat B."/>
            <person name="Morin E."/>
            <person name="Kohler A."/>
            <person name="Barry K."/>
            <person name="LaButti K."/>
            <person name="Morin E."/>
            <person name="Salamov A."/>
            <person name="Lipzen A."/>
            <person name="Mereny Z."/>
            <person name="Hegedus B."/>
            <person name="Baldrian P."/>
            <person name="Stursova M."/>
            <person name="Weitz H."/>
            <person name="Taylor A."/>
            <person name="Grigoriev I.V."/>
            <person name="Nagy L.G."/>
            <person name="Martin F."/>
            <person name="Kauserud H."/>
        </authorList>
    </citation>
    <scope>NUCLEOTIDE SEQUENCE</scope>
    <source>
        <strain evidence="3">CBHHK182m</strain>
    </source>
</reference>
<gene>
    <name evidence="3" type="ORF">B0H16DRAFT_1544650</name>
</gene>
<dbReference type="EMBL" id="JARKIB010000056">
    <property type="protein sequence ID" value="KAJ7753160.1"/>
    <property type="molecule type" value="Genomic_DNA"/>
</dbReference>
<keyword evidence="4" id="KW-1185">Reference proteome</keyword>
<evidence type="ECO:0008006" key="5">
    <source>
        <dbReference type="Google" id="ProtNLM"/>
    </source>
</evidence>
<comment type="caution">
    <text evidence="3">The sequence shown here is derived from an EMBL/GenBank/DDBJ whole genome shotgun (WGS) entry which is preliminary data.</text>
</comment>
<keyword evidence="2" id="KW-0732">Signal</keyword>
<evidence type="ECO:0000313" key="4">
    <source>
        <dbReference type="Proteomes" id="UP001215598"/>
    </source>
</evidence>
<proteinExistence type="predicted"/>
<evidence type="ECO:0000313" key="3">
    <source>
        <dbReference type="EMBL" id="KAJ7753160.1"/>
    </source>
</evidence>
<keyword evidence="1" id="KW-0472">Membrane</keyword>
<dbReference type="Proteomes" id="UP001215598">
    <property type="component" value="Unassembled WGS sequence"/>
</dbReference>
<name>A0AAD7J1H8_9AGAR</name>
<keyword evidence="1" id="KW-1133">Transmembrane helix</keyword>
<feature type="signal peptide" evidence="2">
    <location>
        <begin position="1"/>
        <end position="29"/>
    </location>
</feature>
<evidence type="ECO:0000256" key="1">
    <source>
        <dbReference type="SAM" id="Phobius"/>
    </source>
</evidence>